<dbReference type="InterPro" id="IPR024675">
    <property type="entry name" value="eIF3g_N"/>
</dbReference>
<feature type="region of interest" description="Disordered" evidence="1">
    <location>
        <begin position="1"/>
        <end position="32"/>
    </location>
</feature>
<dbReference type="OrthoDB" id="639027at2759"/>
<accession>A0A9W8ARN8</accession>
<name>A0A9W8ARN8_9FUNG</name>
<dbReference type="Gene3D" id="3.60.110.10">
    <property type="entry name" value="Carbon-nitrogen hydrolase"/>
    <property type="match status" value="1"/>
</dbReference>
<dbReference type="GO" id="GO:0003743">
    <property type="term" value="F:translation initiation factor activity"/>
    <property type="evidence" value="ECO:0007669"/>
    <property type="project" value="UniProtKB-KW"/>
</dbReference>
<dbReference type="Pfam" id="PF00795">
    <property type="entry name" value="CN_hydrolase"/>
    <property type="match status" value="1"/>
</dbReference>
<dbReference type="PROSITE" id="PS50263">
    <property type="entry name" value="CN_HYDROLASE"/>
    <property type="match status" value="1"/>
</dbReference>
<dbReference type="Pfam" id="PF12353">
    <property type="entry name" value="eIF3g"/>
    <property type="match status" value="1"/>
</dbReference>
<keyword evidence="4" id="KW-1185">Reference proteome</keyword>
<protein>
    <submittedName>
        <fullName evidence="3">Translation initiation factor eIF3 subunit g</fullName>
    </submittedName>
</protein>
<sequence length="359" mass="39198">MTNMMKQDWADDIEEFETQPTPATTTAPEDSDIKTVVEYKTNDEGKKVKVTRKIRMKLVTERVNKIVAERKKWPKFGREAGNKPGPDSATTALGDEVFLKLMSGYKEAEAEDTQTKMRSALKGKNIVCRICKGDHFTTKCPYKDTLQPLQDISGGAEGAAPPAEAEAEEAAAGGAVKGAYVPPHLRGKGGVAAASMEGTRERREDLPTLRITNLSADTQEADLQELCRPGKFDKIVFFPEASDFIACDAAETLQLSQTLDGPFVTRIRSAAQMNGVWISIGVHEVPTSASVEHTAISKVYNSHLLINDQGEIVSVYRKLHLFDVELANRPKIMESDSIKRGNTIVPPVSTPFGSVGLCT</sequence>
<dbReference type="AlphaFoldDB" id="A0A9W8ARN8"/>
<dbReference type="InterPro" id="IPR036526">
    <property type="entry name" value="C-N_Hydrolase_sf"/>
</dbReference>
<dbReference type="InterPro" id="IPR003010">
    <property type="entry name" value="C-N_Hydrolase"/>
</dbReference>
<feature type="non-terminal residue" evidence="3">
    <location>
        <position position="359"/>
    </location>
</feature>
<dbReference type="PANTHER" id="PTHR23088:SF27">
    <property type="entry name" value="DEAMINATED GLUTATHIONE AMIDASE"/>
    <property type="match status" value="1"/>
</dbReference>
<proteinExistence type="predicted"/>
<dbReference type="SUPFAM" id="SSF56317">
    <property type="entry name" value="Carbon-nitrogen hydrolase"/>
    <property type="match status" value="1"/>
</dbReference>
<evidence type="ECO:0000313" key="4">
    <source>
        <dbReference type="Proteomes" id="UP001150925"/>
    </source>
</evidence>
<keyword evidence="3" id="KW-0396">Initiation factor</keyword>
<organism evidence="3 4">
    <name type="scientific">Dispira parvispora</name>
    <dbReference type="NCBI Taxonomy" id="1520584"/>
    <lineage>
        <taxon>Eukaryota</taxon>
        <taxon>Fungi</taxon>
        <taxon>Fungi incertae sedis</taxon>
        <taxon>Zoopagomycota</taxon>
        <taxon>Kickxellomycotina</taxon>
        <taxon>Dimargaritomycetes</taxon>
        <taxon>Dimargaritales</taxon>
        <taxon>Dimargaritaceae</taxon>
        <taxon>Dispira</taxon>
    </lineage>
</organism>
<dbReference type="PANTHER" id="PTHR23088">
    <property type="entry name" value="NITRILASE-RELATED"/>
    <property type="match status" value="1"/>
</dbReference>
<evidence type="ECO:0000259" key="2">
    <source>
        <dbReference type="PROSITE" id="PS50263"/>
    </source>
</evidence>
<dbReference type="EMBL" id="JANBPY010001709">
    <property type="protein sequence ID" value="KAJ1958991.1"/>
    <property type="molecule type" value="Genomic_DNA"/>
</dbReference>
<gene>
    <name evidence="3" type="primary">TIF35</name>
    <name evidence="3" type="ORF">IWQ62_004792</name>
</gene>
<reference evidence="3" key="1">
    <citation type="submission" date="2022-07" db="EMBL/GenBank/DDBJ databases">
        <title>Phylogenomic reconstructions and comparative analyses of Kickxellomycotina fungi.</title>
        <authorList>
            <person name="Reynolds N.K."/>
            <person name="Stajich J.E."/>
            <person name="Barry K."/>
            <person name="Grigoriev I.V."/>
            <person name="Crous P."/>
            <person name="Smith M.E."/>
        </authorList>
    </citation>
    <scope>NUCLEOTIDE SEQUENCE</scope>
    <source>
        <strain evidence="3">RSA 1196</strain>
    </source>
</reference>
<feature type="domain" description="CN hydrolase" evidence="2">
    <location>
        <begin position="202"/>
        <end position="359"/>
    </location>
</feature>
<dbReference type="CDD" id="cd12933">
    <property type="entry name" value="eIF3G"/>
    <property type="match status" value="1"/>
</dbReference>
<evidence type="ECO:0000256" key="1">
    <source>
        <dbReference type="SAM" id="MobiDB-lite"/>
    </source>
</evidence>
<comment type="caution">
    <text evidence="3">The sequence shown here is derived from an EMBL/GenBank/DDBJ whole genome shotgun (WGS) entry which is preliminary data.</text>
</comment>
<feature type="compositionally biased region" description="Low complexity" evidence="1">
    <location>
        <begin position="18"/>
        <end position="28"/>
    </location>
</feature>
<evidence type="ECO:0000313" key="3">
    <source>
        <dbReference type="EMBL" id="KAJ1958991.1"/>
    </source>
</evidence>
<keyword evidence="3" id="KW-0648">Protein biosynthesis</keyword>
<dbReference type="Proteomes" id="UP001150925">
    <property type="component" value="Unassembled WGS sequence"/>
</dbReference>